<evidence type="ECO:0000313" key="2">
    <source>
        <dbReference type="EMBL" id="SDZ48595.1"/>
    </source>
</evidence>
<dbReference type="PANTHER" id="PTHR23026">
    <property type="entry name" value="NADPH NITROREDUCTASE"/>
    <property type="match status" value="1"/>
</dbReference>
<dbReference type="OrthoDB" id="8156917at2"/>
<gene>
    <name evidence="2" type="ORF">SAMN05216215_108117</name>
</gene>
<dbReference type="InterPro" id="IPR050627">
    <property type="entry name" value="Nitroreductase/BluB"/>
</dbReference>
<dbReference type="Gene3D" id="3.40.109.10">
    <property type="entry name" value="NADH Oxidase"/>
    <property type="match status" value="1"/>
</dbReference>
<reference evidence="3" key="1">
    <citation type="submission" date="2016-10" db="EMBL/GenBank/DDBJ databases">
        <authorList>
            <person name="Varghese N."/>
            <person name="Submissions S."/>
        </authorList>
    </citation>
    <scope>NUCLEOTIDE SEQUENCE [LARGE SCALE GENOMIC DNA]</scope>
    <source>
        <strain evidence="3">CGMCC 4.3530</strain>
    </source>
</reference>
<dbReference type="NCBIfam" id="NF047509">
    <property type="entry name" value="Rv3131_FMN_oxido"/>
    <property type="match status" value="1"/>
</dbReference>
<evidence type="ECO:0000313" key="3">
    <source>
        <dbReference type="Proteomes" id="UP000199529"/>
    </source>
</evidence>
<dbReference type="InterPro" id="IPR000415">
    <property type="entry name" value="Nitroreductase-like"/>
</dbReference>
<proteinExistence type="predicted"/>
<organism evidence="2 3">
    <name type="scientific">Saccharopolyspora shandongensis</name>
    <dbReference type="NCBI Taxonomy" id="418495"/>
    <lineage>
        <taxon>Bacteria</taxon>
        <taxon>Bacillati</taxon>
        <taxon>Actinomycetota</taxon>
        <taxon>Actinomycetes</taxon>
        <taxon>Pseudonocardiales</taxon>
        <taxon>Pseudonocardiaceae</taxon>
        <taxon>Saccharopolyspora</taxon>
    </lineage>
</organism>
<dbReference type="Proteomes" id="UP000199529">
    <property type="component" value="Unassembled WGS sequence"/>
</dbReference>
<dbReference type="AlphaFoldDB" id="A0A1H3TFZ5"/>
<dbReference type="GO" id="GO:0016491">
    <property type="term" value="F:oxidoreductase activity"/>
    <property type="evidence" value="ECO:0007669"/>
    <property type="project" value="InterPro"/>
</dbReference>
<feature type="domain" description="Nitroreductase" evidence="1">
    <location>
        <begin position="123"/>
        <end position="309"/>
    </location>
</feature>
<dbReference type="PANTHER" id="PTHR23026:SF123">
    <property type="entry name" value="NAD(P)H NITROREDUCTASE RV3131-RELATED"/>
    <property type="match status" value="1"/>
</dbReference>
<protein>
    <submittedName>
        <fullName evidence="2">Nitroreductase family protein</fullName>
    </submittedName>
</protein>
<dbReference type="SUPFAM" id="SSF55469">
    <property type="entry name" value="FMN-dependent nitroreductase-like"/>
    <property type="match status" value="2"/>
</dbReference>
<dbReference type="STRING" id="418495.SAMN05216215_108117"/>
<dbReference type="InterPro" id="IPR029479">
    <property type="entry name" value="Nitroreductase"/>
</dbReference>
<accession>A0A1H3TFZ5</accession>
<dbReference type="EMBL" id="FNOK01000081">
    <property type="protein sequence ID" value="SDZ48595.1"/>
    <property type="molecule type" value="Genomic_DNA"/>
</dbReference>
<dbReference type="Pfam" id="PF00881">
    <property type="entry name" value="Nitroreductase"/>
    <property type="match status" value="1"/>
</dbReference>
<evidence type="ECO:0000259" key="1">
    <source>
        <dbReference type="Pfam" id="PF00881"/>
    </source>
</evidence>
<keyword evidence="3" id="KW-1185">Reference proteome</keyword>
<name>A0A1H3TFZ5_9PSEU</name>
<sequence>MTSFPTALGLSAEQTANVVRLAGLAPSLHNSQPWRFRLMPHAIELHGDPQRRLPIADPDDRELRLACGAALLNLRLALEHTGVRPVVALLPRLAGQTALAEVRGGGQMKQLSEEQDLYRAIPERHSNRRPFLETPVPTEHQHALAVAVQREQCRLHVMERQELGTLEGLVHRAHRVQMADVRFRDELARWTGRPKDASEGVPAAAAGPLPEPQDQWVLRDFSGGQSRARVPGKDFEYEPLLVVVCSHHDSRLDDLHAGQAMQRMLLAATARGLASSLLSEVVEVAETRDELRRFLGGEPYPQALARIGYGSPTRATPRRNVKDLLISD</sequence>